<dbReference type="AlphaFoldDB" id="A0A8H5KV02"/>
<organism evidence="1 2">
    <name type="scientific">Fusarium pseudoanthophilum</name>
    <dbReference type="NCBI Taxonomy" id="48495"/>
    <lineage>
        <taxon>Eukaryota</taxon>
        <taxon>Fungi</taxon>
        <taxon>Dikarya</taxon>
        <taxon>Ascomycota</taxon>
        <taxon>Pezizomycotina</taxon>
        <taxon>Sordariomycetes</taxon>
        <taxon>Hypocreomycetidae</taxon>
        <taxon>Hypocreales</taxon>
        <taxon>Nectriaceae</taxon>
        <taxon>Fusarium</taxon>
        <taxon>Fusarium fujikuroi species complex</taxon>
    </lineage>
</organism>
<reference evidence="1 2" key="1">
    <citation type="submission" date="2020-05" db="EMBL/GenBank/DDBJ databases">
        <title>Identification and distribution of gene clusters putatively required for synthesis of sphingolipid metabolism inhibitors in phylogenetically diverse species of the filamentous fungus Fusarium.</title>
        <authorList>
            <person name="Kim H.-S."/>
            <person name="Busman M."/>
            <person name="Brown D.W."/>
            <person name="Divon H."/>
            <person name="Uhlig S."/>
            <person name="Proctor R.H."/>
        </authorList>
    </citation>
    <scope>NUCLEOTIDE SEQUENCE [LARGE SCALE GENOMIC DNA]</scope>
    <source>
        <strain evidence="1 2">NRRL 25211</strain>
    </source>
</reference>
<accession>A0A8H5KV02</accession>
<evidence type="ECO:0000313" key="2">
    <source>
        <dbReference type="Proteomes" id="UP000544095"/>
    </source>
</evidence>
<protein>
    <recommendedName>
        <fullName evidence="3">Transcription factor domain-containing protein</fullName>
    </recommendedName>
</protein>
<gene>
    <name evidence="1" type="ORF">FPANT_9363</name>
</gene>
<sequence>MRETSQPAYCRPEGSTTSLARVEDLAASNAVIRFNDSPAPVSAPPQPRPLSQLGPCGWDLTEYGQAELMQAMFAYHYPIFPDQLSQGRLKQLVDVILQERGWPLETMLEDEVLESFPLVEYDRLDEYAAEDKGLSMPGLILAILLVTMSPCNHVTCAQTKRLYLTLLAFLPILQSQLLHHNGVIRIQGLVAVYEYGHGLYDQAHLSLNSAICMASKIKMDLQHLELSLEWRLSLMMLDCCLLLHRAHLFTTCQPGKLLEFDQEVALRSSRAYTWKLVKNVLRSYSDDDPQMESLISLMPCMTSLCFIANDPPDDSVVEEIAAMMPYIRKSAKRWTGLRPFANRIARNAGLDAHVVAEFDLPYT</sequence>
<dbReference type="EMBL" id="JAAOAR010000498">
    <property type="protein sequence ID" value="KAF5580407.1"/>
    <property type="molecule type" value="Genomic_DNA"/>
</dbReference>
<comment type="caution">
    <text evidence="1">The sequence shown here is derived from an EMBL/GenBank/DDBJ whole genome shotgun (WGS) entry which is preliminary data.</text>
</comment>
<evidence type="ECO:0008006" key="3">
    <source>
        <dbReference type="Google" id="ProtNLM"/>
    </source>
</evidence>
<evidence type="ECO:0000313" key="1">
    <source>
        <dbReference type="EMBL" id="KAF5580407.1"/>
    </source>
</evidence>
<name>A0A8H5KV02_9HYPO</name>
<proteinExistence type="predicted"/>
<keyword evidence="2" id="KW-1185">Reference proteome</keyword>
<dbReference type="Proteomes" id="UP000544095">
    <property type="component" value="Unassembled WGS sequence"/>
</dbReference>